<evidence type="ECO:0000256" key="1">
    <source>
        <dbReference type="SAM" id="Coils"/>
    </source>
</evidence>
<accession>A0A6J6GUT9</accession>
<reference evidence="2" key="1">
    <citation type="submission" date="2020-05" db="EMBL/GenBank/DDBJ databases">
        <authorList>
            <person name="Chiriac C."/>
            <person name="Salcher M."/>
            <person name="Ghai R."/>
            <person name="Kavagutti S V."/>
        </authorList>
    </citation>
    <scope>NUCLEOTIDE SEQUENCE</scope>
</reference>
<name>A0A6J6GUT9_9ZZZZ</name>
<organism evidence="2">
    <name type="scientific">freshwater metagenome</name>
    <dbReference type="NCBI Taxonomy" id="449393"/>
    <lineage>
        <taxon>unclassified sequences</taxon>
        <taxon>metagenomes</taxon>
        <taxon>ecological metagenomes</taxon>
    </lineage>
</organism>
<evidence type="ECO:0000313" key="2">
    <source>
        <dbReference type="EMBL" id="CAB4602685.1"/>
    </source>
</evidence>
<gene>
    <name evidence="2" type="ORF">UFOPK1493_04435</name>
</gene>
<keyword evidence="1" id="KW-0175">Coiled coil</keyword>
<proteinExistence type="predicted"/>
<dbReference type="AlphaFoldDB" id="A0A6J6GUT9"/>
<protein>
    <submittedName>
        <fullName evidence="2">Unannotated protein</fullName>
    </submittedName>
</protein>
<sequence>MRGWRVRRRWRPGGLLGLTVALVASIGLALGAPHGVSVAHADDGELRHRLEAACARIPTAEERVRTAIERLDGPADVRGSLAWIEAAIERATASGRTRIATELERRLERLTERREVLDVRLTQLERFRERCIELGVEPGAPA</sequence>
<feature type="coiled-coil region" evidence="1">
    <location>
        <begin position="100"/>
        <end position="127"/>
    </location>
</feature>
<dbReference type="EMBL" id="CAEZSR010000351">
    <property type="protein sequence ID" value="CAB4602685.1"/>
    <property type="molecule type" value="Genomic_DNA"/>
</dbReference>